<proteinExistence type="inferred from homology"/>
<evidence type="ECO:0000256" key="2">
    <source>
        <dbReference type="ARBA" id="ARBA00022692"/>
    </source>
</evidence>
<evidence type="ECO:0000313" key="10">
    <source>
        <dbReference type="EnsemblFungi" id="EJT78392"/>
    </source>
</evidence>
<reference evidence="9" key="3">
    <citation type="submission" date="2010-09" db="EMBL/GenBank/DDBJ databases">
        <title>Annotation of Gaeumannomyces graminis var. tritici R3-111a-1.</title>
        <authorList>
            <consortium name="The Broad Institute Genome Sequencing Platform"/>
            <person name="Ma L.-J."/>
            <person name="Dead R."/>
            <person name="Young S.K."/>
            <person name="Zeng Q."/>
            <person name="Gargeya S."/>
            <person name="Fitzgerald M."/>
            <person name="Haas B."/>
            <person name="Abouelleil A."/>
            <person name="Alvarado L."/>
            <person name="Arachchi H.M."/>
            <person name="Berlin A."/>
            <person name="Brown A."/>
            <person name="Chapman S.B."/>
            <person name="Chen Z."/>
            <person name="Dunbar C."/>
            <person name="Freedman E."/>
            <person name="Gearin G."/>
            <person name="Gellesch M."/>
            <person name="Goldberg J."/>
            <person name="Griggs A."/>
            <person name="Gujja S."/>
            <person name="Heiman D."/>
            <person name="Howarth C."/>
            <person name="Larson L."/>
            <person name="Lui A."/>
            <person name="MacDonald P.J.P."/>
            <person name="Mehta T."/>
            <person name="Montmayeur A."/>
            <person name="Murphy C."/>
            <person name="Neiman D."/>
            <person name="Pearson M."/>
            <person name="Priest M."/>
            <person name="Roberts A."/>
            <person name="Saif S."/>
            <person name="Shea T."/>
            <person name="Shenoy N."/>
            <person name="Sisk P."/>
            <person name="Stolte C."/>
            <person name="Sykes S."/>
            <person name="Yandava C."/>
            <person name="Wortman J."/>
            <person name="Nusbaum C."/>
            <person name="Birren B."/>
        </authorList>
    </citation>
    <scope>NUCLEOTIDE SEQUENCE</scope>
    <source>
        <strain evidence="9">R3-111a-1</strain>
    </source>
</reference>
<reference evidence="10" key="5">
    <citation type="submission" date="2018-04" db="UniProtKB">
        <authorList>
            <consortium name="EnsemblFungi"/>
        </authorList>
    </citation>
    <scope>IDENTIFICATION</scope>
    <source>
        <strain evidence="10">R3-111a-1</strain>
    </source>
</reference>
<gene>
    <name evidence="10" type="primary">20343951</name>
    <name evidence="9" type="ORF">GGTG_03493</name>
</gene>
<evidence type="ECO:0000256" key="6">
    <source>
        <dbReference type="SAM" id="MobiDB-lite"/>
    </source>
</evidence>
<feature type="domain" description="Rhodopsin" evidence="8">
    <location>
        <begin position="206"/>
        <end position="352"/>
    </location>
</feature>
<dbReference type="GO" id="GO:0016020">
    <property type="term" value="C:membrane"/>
    <property type="evidence" value="ECO:0007669"/>
    <property type="project" value="UniProtKB-SubCell"/>
</dbReference>
<feature type="transmembrane region" description="Helical" evidence="7">
    <location>
        <begin position="209"/>
        <end position="231"/>
    </location>
</feature>
<dbReference type="EnsemblFungi" id="EJT78392">
    <property type="protein sequence ID" value="EJT78392"/>
    <property type="gene ID" value="GGTG_03493"/>
</dbReference>
<dbReference type="InterPro" id="IPR052337">
    <property type="entry name" value="SAT4-like"/>
</dbReference>
<dbReference type="eggNOG" id="ENOG502R7QD">
    <property type="taxonomic scope" value="Eukaryota"/>
</dbReference>
<comment type="similarity">
    <text evidence="5">Belongs to the SAT4 family.</text>
</comment>
<organism evidence="9">
    <name type="scientific">Gaeumannomyces tritici (strain R3-111a-1)</name>
    <name type="common">Wheat and barley take-all root rot fungus</name>
    <name type="synonym">Gaeumannomyces graminis var. tritici</name>
    <dbReference type="NCBI Taxonomy" id="644352"/>
    <lineage>
        <taxon>Eukaryota</taxon>
        <taxon>Fungi</taxon>
        <taxon>Dikarya</taxon>
        <taxon>Ascomycota</taxon>
        <taxon>Pezizomycotina</taxon>
        <taxon>Sordariomycetes</taxon>
        <taxon>Sordariomycetidae</taxon>
        <taxon>Magnaporthales</taxon>
        <taxon>Magnaporthaceae</taxon>
        <taxon>Gaeumannomyces</taxon>
    </lineage>
</organism>
<sequence>MLRAQTAWTRNRRTKVPSHAGGDGKQRERVETKSASSTMNSTMGIDREKWKDNGDLTSKLNLLFYSLSIMSGFAVGLRLYTKTSAQQARLWWDDWIAVTAWFIILMLNIAAVFELRNGEGRHASDLPAEELSQFTLSANVAATMAIVVTTLSKSGFCVTLLARLGAWPRGGDVDRATGDVEVARIRALRETRAAANRDGKTTESVLRGIVWSVLASMNLVSMVAGILLWVRCSPMEKAWHPNVRGTCWGETAIITPAMVNTAFSGAMDIVLCVVPMYMLRNTPLRRGERAGVMFCLLLGLVASATGFLKTTEVHILAGPDVTFDIVPLTIWGSAEPNLILMAISLPEARHLFWKGSMYDGRAATPQGLRNAIDHPVTGPDDKAYEAQATQSTRTSRDDLWDVLSYYGVGQPPSARGGVMGRPRESWLARYAHKPAARPREAGAPPGQPSRSAEMPARADLRSGRSGYPQGGQF</sequence>
<feature type="transmembrane region" description="Helical" evidence="7">
    <location>
        <begin position="251"/>
        <end position="278"/>
    </location>
</feature>
<dbReference type="EMBL" id="GL385396">
    <property type="protein sequence ID" value="EJT78392.1"/>
    <property type="molecule type" value="Genomic_DNA"/>
</dbReference>
<feature type="transmembrane region" description="Helical" evidence="7">
    <location>
        <begin position="62"/>
        <end position="80"/>
    </location>
</feature>
<dbReference type="HOGENOM" id="CLU_045850_0_0_1"/>
<feature type="compositionally biased region" description="Polar residues" evidence="6">
    <location>
        <begin position="33"/>
        <end position="42"/>
    </location>
</feature>
<feature type="region of interest" description="Disordered" evidence="6">
    <location>
        <begin position="432"/>
        <end position="473"/>
    </location>
</feature>
<dbReference type="PANTHER" id="PTHR33048:SF42">
    <property type="entry name" value="INTEGRAL MEMBRANE PROTEIN"/>
    <property type="match status" value="1"/>
</dbReference>
<dbReference type="Proteomes" id="UP000006039">
    <property type="component" value="Unassembled WGS sequence"/>
</dbReference>
<name>J3NQD6_GAET3</name>
<evidence type="ECO:0000256" key="1">
    <source>
        <dbReference type="ARBA" id="ARBA00004141"/>
    </source>
</evidence>
<dbReference type="Pfam" id="PF20684">
    <property type="entry name" value="Fung_rhodopsin"/>
    <property type="match status" value="2"/>
</dbReference>
<evidence type="ECO:0000313" key="11">
    <source>
        <dbReference type="Proteomes" id="UP000006039"/>
    </source>
</evidence>
<keyword evidence="11" id="KW-1185">Reference proteome</keyword>
<reference evidence="10" key="4">
    <citation type="journal article" date="2015" name="G3 (Bethesda)">
        <title>Genome sequences of three phytopathogenic species of the Magnaporthaceae family of fungi.</title>
        <authorList>
            <person name="Okagaki L.H."/>
            <person name="Nunes C.C."/>
            <person name="Sailsbery J."/>
            <person name="Clay B."/>
            <person name="Brown D."/>
            <person name="John T."/>
            <person name="Oh Y."/>
            <person name="Young N."/>
            <person name="Fitzgerald M."/>
            <person name="Haas B.J."/>
            <person name="Zeng Q."/>
            <person name="Young S."/>
            <person name="Adiconis X."/>
            <person name="Fan L."/>
            <person name="Levin J.Z."/>
            <person name="Mitchell T.K."/>
            <person name="Okubara P.A."/>
            <person name="Farman M.L."/>
            <person name="Kohn L.M."/>
            <person name="Birren B."/>
            <person name="Ma L.-J."/>
            <person name="Dean R.A."/>
        </authorList>
    </citation>
    <scope>NUCLEOTIDE SEQUENCE</scope>
    <source>
        <strain evidence="10">R3-111a-1</strain>
    </source>
</reference>
<feature type="compositionally biased region" description="Basic and acidic residues" evidence="6">
    <location>
        <begin position="22"/>
        <end position="32"/>
    </location>
</feature>
<evidence type="ECO:0000313" key="9">
    <source>
        <dbReference type="EMBL" id="EJT78392.1"/>
    </source>
</evidence>
<evidence type="ECO:0000256" key="7">
    <source>
        <dbReference type="SAM" id="Phobius"/>
    </source>
</evidence>
<dbReference type="AlphaFoldDB" id="J3NQD6"/>
<dbReference type="OrthoDB" id="5417887at2759"/>
<reference evidence="9" key="2">
    <citation type="submission" date="2010-07" db="EMBL/GenBank/DDBJ databases">
        <authorList>
            <consortium name="The Broad Institute Genome Sequencing Platform"/>
            <consortium name="Broad Institute Genome Sequencing Center for Infectious Disease"/>
            <person name="Ma L.-J."/>
            <person name="Dead R."/>
            <person name="Young S."/>
            <person name="Zeng Q."/>
            <person name="Koehrsen M."/>
            <person name="Alvarado L."/>
            <person name="Berlin A."/>
            <person name="Chapman S.B."/>
            <person name="Chen Z."/>
            <person name="Freedman E."/>
            <person name="Gellesch M."/>
            <person name="Goldberg J."/>
            <person name="Griggs A."/>
            <person name="Gujja S."/>
            <person name="Heilman E.R."/>
            <person name="Heiman D."/>
            <person name="Hepburn T."/>
            <person name="Howarth C."/>
            <person name="Jen D."/>
            <person name="Larson L."/>
            <person name="Mehta T."/>
            <person name="Neiman D."/>
            <person name="Pearson M."/>
            <person name="Roberts A."/>
            <person name="Saif S."/>
            <person name="Shea T."/>
            <person name="Shenoy N."/>
            <person name="Sisk P."/>
            <person name="Stolte C."/>
            <person name="Sykes S."/>
            <person name="Walk T."/>
            <person name="White J."/>
            <person name="Yandava C."/>
            <person name="Haas B."/>
            <person name="Nusbaum C."/>
            <person name="Birren B."/>
        </authorList>
    </citation>
    <scope>NUCLEOTIDE SEQUENCE</scope>
    <source>
        <strain evidence="9">R3-111a-1</strain>
    </source>
</reference>
<dbReference type="PANTHER" id="PTHR33048">
    <property type="entry name" value="PTH11-LIKE INTEGRAL MEMBRANE PROTEIN (AFU_ORTHOLOGUE AFUA_5G11245)"/>
    <property type="match status" value="1"/>
</dbReference>
<reference evidence="11" key="1">
    <citation type="submission" date="2010-07" db="EMBL/GenBank/DDBJ databases">
        <title>The genome sequence of Gaeumannomyces graminis var. tritici strain R3-111a-1.</title>
        <authorList>
            <consortium name="The Broad Institute Genome Sequencing Platform"/>
            <person name="Ma L.-J."/>
            <person name="Dead R."/>
            <person name="Young S."/>
            <person name="Zeng Q."/>
            <person name="Koehrsen M."/>
            <person name="Alvarado L."/>
            <person name="Berlin A."/>
            <person name="Chapman S.B."/>
            <person name="Chen Z."/>
            <person name="Freedman E."/>
            <person name="Gellesch M."/>
            <person name="Goldberg J."/>
            <person name="Griggs A."/>
            <person name="Gujja S."/>
            <person name="Heilman E.R."/>
            <person name="Heiman D."/>
            <person name="Hepburn T."/>
            <person name="Howarth C."/>
            <person name="Jen D."/>
            <person name="Larson L."/>
            <person name="Mehta T."/>
            <person name="Neiman D."/>
            <person name="Pearson M."/>
            <person name="Roberts A."/>
            <person name="Saif S."/>
            <person name="Shea T."/>
            <person name="Shenoy N."/>
            <person name="Sisk P."/>
            <person name="Stolte C."/>
            <person name="Sykes S."/>
            <person name="Walk T."/>
            <person name="White J."/>
            <person name="Yandava C."/>
            <person name="Haas B."/>
            <person name="Nusbaum C."/>
            <person name="Birren B."/>
        </authorList>
    </citation>
    <scope>NUCLEOTIDE SEQUENCE [LARGE SCALE GENOMIC DNA]</scope>
    <source>
        <strain evidence="11">R3-111a-1</strain>
    </source>
</reference>
<evidence type="ECO:0000259" key="8">
    <source>
        <dbReference type="Pfam" id="PF20684"/>
    </source>
</evidence>
<comment type="subcellular location">
    <subcellularLocation>
        <location evidence="1">Membrane</location>
        <topology evidence="1">Multi-pass membrane protein</topology>
    </subcellularLocation>
</comment>
<dbReference type="InterPro" id="IPR049326">
    <property type="entry name" value="Rhodopsin_dom_fungi"/>
</dbReference>
<keyword evidence="4 7" id="KW-0472">Membrane</keyword>
<dbReference type="VEuPathDB" id="FungiDB:GGTG_03493"/>
<keyword evidence="2 7" id="KW-0812">Transmembrane</keyword>
<evidence type="ECO:0000256" key="4">
    <source>
        <dbReference type="ARBA" id="ARBA00023136"/>
    </source>
</evidence>
<protein>
    <recommendedName>
        <fullName evidence="8">Rhodopsin domain-containing protein</fullName>
    </recommendedName>
</protein>
<dbReference type="RefSeq" id="XP_009219537.1">
    <property type="nucleotide sequence ID" value="XM_009221273.1"/>
</dbReference>
<dbReference type="GeneID" id="20343951"/>
<keyword evidence="3 7" id="KW-1133">Transmembrane helix</keyword>
<feature type="transmembrane region" description="Helical" evidence="7">
    <location>
        <begin position="290"/>
        <end position="308"/>
    </location>
</feature>
<evidence type="ECO:0000256" key="3">
    <source>
        <dbReference type="ARBA" id="ARBA00022989"/>
    </source>
</evidence>
<feature type="transmembrane region" description="Helical" evidence="7">
    <location>
        <begin position="92"/>
        <end position="113"/>
    </location>
</feature>
<feature type="region of interest" description="Disordered" evidence="6">
    <location>
        <begin position="1"/>
        <end position="42"/>
    </location>
</feature>
<evidence type="ECO:0000256" key="5">
    <source>
        <dbReference type="ARBA" id="ARBA00038359"/>
    </source>
</evidence>
<accession>J3NQD6</accession>
<feature type="domain" description="Rhodopsin" evidence="8">
    <location>
        <begin position="77"/>
        <end position="155"/>
    </location>
</feature>